<accession>A0A9W4XKD1</accession>
<gene>
    <name evidence="1" type="ORF">PDIGIT_LOCUS1354</name>
</gene>
<protein>
    <submittedName>
        <fullName evidence="1">Uncharacterized protein</fullName>
    </submittedName>
</protein>
<comment type="caution">
    <text evidence="1">The sequence shown here is derived from an EMBL/GenBank/DDBJ whole genome shotgun (WGS) entry which is preliminary data.</text>
</comment>
<dbReference type="EMBL" id="CAOQHR010000001">
    <property type="protein sequence ID" value="CAI6261193.1"/>
    <property type="molecule type" value="Genomic_DNA"/>
</dbReference>
<name>A0A9W4XKD1_9PLEO</name>
<keyword evidence="2" id="KW-1185">Reference proteome</keyword>
<proteinExistence type="predicted"/>
<evidence type="ECO:0000313" key="2">
    <source>
        <dbReference type="Proteomes" id="UP001152607"/>
    </source>
</evidence>
<dbReference type="Proteomes" id="UP001152607">
    <property type="component" value="Unassembled WGS sequence"/>
</dbReference>
<reference evidence="1" key="1">
    <citation type="submission" date="2023-01" db="EMBL/GenBank/DDBJ databases">
        <authorList>
            <person name="Van Ghelder C."/>
            <person name="Rancurel C."/>
        </authorList>
    </citation>
    <scope>NUCLEOTIDE SEQUENCE</scope>
    <source>
        <strain evidence="1">CNCM I-4278</strain>
    </source>
</reference>
<organism evidence="1 2">
    <name type="scientific">Periconia digitata</name>
    <dbReference type="NCBI Taxonomy" id="1303443"/>
    <lineage>
        <taxon>Eukaryota</taxon>
        <taxon>Fungi</taxon>
        <taxon>Dikarya</taxon>
        <taxon>Ascomycota</taxon>
        <taxon>Pezizomycotina</taxon>
        <taxon>Dothideomycetes</taxon>
        <taxon>Pleosporomycetidae</taxon>
        <taxon>Pleosporales</taxon>
        <taxon>Massarineae</taxon>
        <taxon>Periconiaceae</taxon>
        <taxon>Periconia</taxon>
    </lineage>
</organism>
<sequence length="94" mass="10257">MDASDRGMRSVGRCMSGCASQRRNSPLTLRSALPSASIGHHRPLLNHYFNLDVTLASSWVRMIASSPPFMGFCYAVEQQILLSSCLVEALPSSL</sequence>
<evidence type="ECO:0000313" key="1">
    <source>
        <dbReference type="EMBL" id="CAI6261193.1"/>
    </source>
</evidence>
<dbReference type="AlphaFoldDB" id="A0A9W4XKD1"/>